<feature type="transmembrane region" description="Helical" evidence="6">
    <location>
        <begin position="494"/>
        <end position="513"/>
    </location>
</feature>
<keyword evidence="9" id="KW-1185">Reference proteome</keyword>
<feature type="transmembrane region" description="Helical" evidence="6">
    <location>
        <begin position="923"/>
        <end position="946"/>
    </location>
</feature>
<dbReference type="Gene3D" id="1.20.1740.10">
    <property type="entry name" value="Amino acid/polyamine transporter I"/>
    <property type="match status" value="1"/>
</dbReference>
<protein>
    <recommendedName>
        <fullName evidence="7">Amino acid transporter transmembrane domain-containing protein</fullName>
    </recommendedName>
</protein>
<feature type="transmembrane region" description="Helical" evidence="6">
    <location>
        <begin position="340"/>
        <end position="364"/>
    </location>
</feature>
<evidence type="ECO:0000256" key="2">
    <source>
        <dbReference type="ARBA" id="ARBA00022448"/>
    </source>
</evidence>
<feature type="transmembrane region" description="Helical" evidence="6">
    <location>
        <begin position="679"/>
        <end position="698"/>
    </location>
</feature>
<feature type="transmembrane region" description="Helical" evidence="6">
    <location>
        <begin position="55"/>
        <end position="75"/>
    </location>
</feature>
<feature type="transmembrane region" description="Helical" evidence="6">
    <location>
        <begin position="600"/>
        <end position="619"/>
    </location>
</feature>
<feature type="transmembrane region" description="Helical" evidence="6">
    <location>
        <begin position="252"/>
        <end position="270"/>
    </location>
</feature>
<dbReference type="InterPro" id="IPR002293">
    <property type="entry name" value="AA/rel_permease1"/>
</dbReference>
<keyword evidence="2" id="KW-0813">Transport</keyword>
<feature type="transmembrane region" description="Helical" evidence="6">
    <location>
        <begin position="855"/>
        <end position="873"/>
    </location>
</feature>
<feature type="transmembrane region" description="Helical" evidence="6">
    <location>
        <begin position="812"/>
        <end position="835"/>
    </location>
</feature>
<feature type="domain" description="Amino acid transporter transmembrane" evidence="7">
    <location>
        <begin position="599"/>
        <end position="990"/>
    </location>
</feature>
<evidence type="ECO:0000259" key="7">
    <source>
        <dbReference type="Pfam" id="PF01490"/>
    </source>
</evidence>
<feature type="transmembrane region" description="Helical" evidence="6">
    <location>
        <begin position="392"/>
        <end position="412"/>
    </location>
</feature>
<dbReference type="GO" id="GO:0016020">
    <property type="term" value="C:membrane"/>
    <property type="evidence" value="ECO:0007669"/>
    <property type="project" value="UniProtKB-SubCell"/>
</dbReference>
<gene>
    <name evidence="8" type="ORF">CBER1_10716</name>
</gene>
<keyword evidence="4 6" id="KW-1133">Transmembrane helix</keyword>
<dbReference type="PANTHER" id="PTHR45649">
    <property type="entry name" value="AMINO-ACID PERMEASE BAT1"/>
    <property type="match status" value="1"/>
</dbReference>
<feature type="transmembrane region" description="Helical" evidence="6">
    <location>
        <begin position="462"/>
        <end position="482"/>
    </location>
</feature>
<evidence type="ECO:0000256" key="1">
    <source>
        <dbReference type="ARBA" id="ARBA00004141"/>
    </source>
</evidence>
<accession>A0A2S6BYF0</accession>
<sequence>MPQEWEPTLGSKSTVVPRADPADIDGSAYRATRGGNAQDLRDMARMGKSQELQRNFKLVTMFGFSAILMCSWESLLSSMSIALTNGGAAGLIWTWFASWMGFTFVYLSMAEMGSMAPTTGGQYHWVSEFSPRRYQRVLSYIVGWLGVLGWQALEASIGFQAGTIIQALLVLNYPDTYEPQRWHGTMLVIAVLVFGAVFNIFLATRLHLVEGTILIVHIYGIFCVLVPLWILSPRSTSEFAWTQFHDPGWGSTGLSALIGMQACIVPLLGADASVHMSEELKDAAYTLPRSMMWATTINGVMGLITAITTAYCLGDVASLLDTSTGYPFVQMFYNSTQSLGATNAMAGIIIFMDAFSAVSIMASASRQMYAFARDQGTPFAGWLSKVDSRLDVPVNAVVMSTIIACLLSLINIGSTVAFNNLVSITNGVLVTSYTVCIGCFIWRRLSRQEMLPSRFDLGHFGLLVNVLAICFLIIIFVMSFFPPTPSPELASMNWSSLIFSAVAIWGIVFYYVWARHRYVGPVENGRDATFLRSQKDPCWTAIVQRALARTRVREGGFKMKQEGLSSNSYDAGVGSPIDDDYHDRDVFGHEQGHDIKYKTLSWQMVAVLMIAEIVSNGMLSLPSSLATVGMVPGIILIVFLGVFAAYTSVLLVNFKLRHPEVHNMGDAGKIMFGPIGREVFAFGTLCFAILLGGGQILSGQIALSFLSNNGVCNMGFAGIFAVATLVCALPRTYDYLSVISVGSVLCIVVAGFLGMGAAGANPVKGRVVVAGRSSDFFTAFFSITNPVFAYCGHFMFFALMSEMKKPRDAIKAAYTLQSFATTYYVIFAAVTYGYIGSEVLSPSFSSLPTKWGKAAYGIAIPNLLIAGSLYVHTASKIIFVRMFRNSRHLHSNTIVGWGAWIGLCTFITGLAFLLAVGVPIFNYLLGIASSAFGAWFTYGIAGMFWLHYTYHDGNGGGFQAWKRKPAGTAAAVLTILAGAFICIAGLYVSIKAIIDAYADGTIAEAFSC</sequence>
<evidence type="ECO:0000256" key="5">
    <source>
        <dbReference type="ARBA" id="ARBA00023136"/>
    </source>
</evidence>
<feature type="transmembrane region" description="Helical" evidence="6">
    <location>
        <begin position="631"/>
        <end position="654"/>
    </location>
</feature>
<dbReference type="OrthoDB" id="3257095at2759"/>
<feature type="transmembrane region" description="Helical" evidence="6">
    <location>
        <begin position="214"/>
        <end position="232"/>
    </location>
</feature>
<evidence type="ECO:0000256" key="4">
    <source>
        <dbReference type="ARBA" id="ARBA00022989"/>
    </source>
</evidence>
<dbReference type="GO" id="GO:0022857">
    <property type="term" value="F:transmembrane transporter activity"/>
    <property type="evidence" value="ECO:0007669"/>
    <property type="project" value="InterPro"/>
</dbReference>
<feature type="transmembrane region" description="Helical" evidence="6">
    <location>
        <begin position="424"/>
        <end position="442"/>
    </location>
</feature>
<proteinExistence type="predicted"/>
<dbReference type="AlphaFoldDB" id="A0A2S6BYF0"/>
<dbReference type="PANTHER" id="PTHR45649:SF2">
    <property type="entry name" value="ACID PERMEASE, PUTATIVE-RELATED"/>
    <property type="match status" value="1"/>
</dbReference>
<evidence type="ECO:0000313" key="9">
    <source>
        <dbReference type="Proteomes" id="UP000237631"/>
    </source>
</evidence>
<feature type="transmembrane region" description="Helical" evidence="6">
    <location>
        <begin position="87"/>
        <end position="107"/>
    </location>
</feature>
<reference evidence="9" key="1">
    <citation type="journal article" date="2017" name="bioRxiv">
        <title>Conservation of a gene cluster reveals novel cercosporin biosynthetic mechanisms and extends production to the genus Colletotrichum.</title>
        <authorList>
            <person name="de Jonge R."/>
            <person name="Ebert M.K."/>
            <person name="Huitt-Roehl C.R."/>
            <person name="Pal P."/>
            <person name="Suttle J.C."/>
            <person name="Spanner R.E."/>
            <person name="Neubauer J.D."/>
            <person name="Jurick W.M.II."/>
            <person name="Stott K.A."/>
            <person name="Secor G.A."/>
            <person name="Thomma B.P.H.J."/>
            <person name="Van de Peer Y."/>
            <person name="Townsend C.A."/>
            <person name="Bolton M.D."/>
        </authorList>
    </citation>
    <scope>NUCLEOTIDE SEQUENCE [LARGE SCALE GENOMIC DNA]</scope>
    <source>
        <strain evidence="9">CBS538.71</strain>
    </source>
</reference>
<dbReference type="Pfam" id="PF01490">
    <property type="entry name" value="Aa_trans"/>
    <property type="match status" value="1"/>
</dbReference>
<keyword evidence="5 6" id="KW-0472">Membrane</keyword>
<feature type="transmembrane region" description="Helical" evidence="6">
    <location>
        <begin position="182"/>
        <end position="202"/>
    </location>
</feature>
<comment type="caution">
    <text evidence="8">The sequence shown here is derived from an EMBL/GenBank/DDBJ whole genome shotgun (WGS) entry which is preliminary data.</text>
</comment>
<feature type="transmembrane region" description="Helical" evidence="6">
    <location>
        <begin position="967"/>
        <end position="990"/>
    </location>
</feature>
<dbReference type="Proteomes" id="UP000237631">
    <property type="component" value="Unassembled WGS sequence"/>
</dbReference>
<feature type="transmembrane region" description="Helical" evidence="6">
    <location>
        <begin position="137"/>
        <end position="162"/>
    </location>
</feature>
<evidence type="ECO:0000313" key="8">
    <source>
        <dbReference type="EMBL" id="PPJ52503.1"/>
    </source>
</evidence>
<feature type="transmembrane region" description="Helical" evidence="6">
    <location>
        <begin position="291"/>
        <end position="320"/>
    </location>
</feature>
<organism evidence="8 9">
    <name type="scientific">Cercospora berteroae</name>
    <dbReference type="NCBI Taxonomy" id="357750"/>
    <lineage>
        <taxon>Eukaryota</taxon>
        <taxon>Fungi</taxon>
        <taxon>Dikarya</taxon>
        <taxon>Ascomycota</taxon>
        <taxon>Pezizomycotina</taxon>
        <taxon>Dothideomycetes</taxon>
        <taxon>Dothideomycetidae</taxon>
        <taxon>Mycosphaerellales</taxon>
        <taxon>Mycosphaerellaceae</taxon>
        <taxon>Cercospora</taxon>
    </lineage>
</organism>
<feature type="transmembrane region" description="Helical" evidence="6">
    <location>
        <begin position="736"/>
        <end position="756"/>
    </location>
</feature>
<dbReference type="Pfam" id="PF13520">
    <property type="entry name" value="AA_permease_2"/>
    <property type="match status" value="1"/>
</dbReference>
<name>A0A2S6BYF0_9PEZI</name>
<dbReference type="STRING" id="357750.A0A2S6BYF0"/>
<feature type="transmembrane region" description="Helical" evidence="6">
    <location>
        <begin position="894"/>
        <end position="917"/>
    </location>
</feature>
<evidence type="ECO:0000256" key="6">
    <source>
        <dbReference type="SAM" id="Phobius"/>
    </source>
</evidence>
<feature type="transmembrane region" description="Helical" evidence="6">
    <location>
        <begin position="710"/>
        <end position="729"/>
    </location>
</feature>
<evidence type="ECO:0000256" key="3">
    <source>
        <dbReference type="ARBA" id="ARBA00022692"/>
    </source>
</evidence>
<dbReference type="InterPro" id="IPR013057">
    <property type="entry name" value="AA_transpt_TM"/>
</dbReference>
<keyword evidence="3 6" id="KW-0812">Transmembrane</keyword>
<dbReference type="EMBL" id="PNEN01001691">
    <property type="protein sequence ID" value="PPJ52503.1"/>
    <property type="molecule type" value="Genomic_DNA"/>
</dbReference>
<comment type="subcellular location">
    <subcellularLocation>
        <location evidence="1">Membrane</location>
        <topology evidence="1">Multi-pass membrane protein</topology>
    </subcellularLocation>
</comment>
<feature type="transmembrane region" description="Helical" evidence="6">
    <location>
        <begin position="776"/>
        <end position="800"/>
    </location>
</feature>